<gene>
    <name evidence="2" type="ORF">GMPD_42840</name>
    <name evidence="3" type="ORF">M1B72_05815</name>
</gene>
<dbReference type="EMBL" id="BLXY01000023">
    <property type="protein sequence ID" value="GFO66365.1"/>
    <property type="molecule type" value="Genomic_DNA"/>
</dbReference>
<evidence type="ECO:0000313" key="2">
    <source>
        <dbReference type="EMBL" id="GFO66365.1"/>
    </source>
</evidence>
<evidence type="ECO:0000313" key="3">
    <source>
        <dbReference type="EMBL" id="UPU37223.1"/>
    </source>
</evidence>
<dbReference type="AlphaFoldDB" id="A0A6V8N1K8"/>
<evidence type="ECO:0000313" key="5">
    <source>
        <dbReference type="Proteomes" id="UP000831485"/>
    </source>
</evidence>
<dbReference type="Proteomes" id="UP000831485">
    <property type="component" value="Chromosome"/>
</dbReference>
<dbReference type="RefSeq" id="WP_183351284.1">
    <property type="nucleotide sequence ID" value="NZ_BLXY01000023.1"/>
</dbReference>
<organism evidence="2 4">
    <name type="scientific">Geomonas paludis</name>
    <dbReference type="NCBI Taxonomy" id="2740185"/>
    <lineage>
        <taxon>Bacteria</taxon>
        <taxon>Pseudomonadati</taxon>
        <taxon>Thermodesulfobacteriota</taxon>
        <taxon>Desulfuromonadia</taxon>
        <taxon>Geobacterales</taxon>
        <taxon>Geobacteraceae</taxon>
        <taxon>Geomonas</taxon>
    </lineage>
</organism>
<feature type="region of interest" description="Disordered" evidence="1">
    <location>
        <begin position="248"/>
        <end position="284"/>
    </location>
</feature>
<dbReference type="EMBL" id="CP096574">
    <property type="protein sequence ID" value="UPU37223.1"/>
    <property type="molecule type" value="Genomic_DNA"/>
</dbReference>
<feature type="region of interest" description="Disordered" evidence="1">
    <location>
        <begin position="104"/>
        <end position="137"/>
    </location>
</feature>
<keyword evidence="5" id="KW-1185">Reference proteome</keyword>
<reference evidence="2" key="2">
    <citation type="journal article" date="2021" name="Int. J. Syst. Evol. Microbiol.">
        <title>Geomonas silvestris sp. nov., Geomonas paludis sp. nov. and Geomonas limicola sp. nov., isolated from terrestrial environments, and emended description of the genus Geomonas.</title>
        <authorList>
            <person name="Itoh H."/>
            <person name="Xu Z."/>
            <person name="Masuda Y."/>
            <person name="Ushijima N."/>
            <person name="Hayakawa C."/>
            <person name="Shiratori Y."/>
            <person name="Senoo K."/>
        </authorList>
    </citation>
    <scope>NUCLEOTIDE SEQUENCE</scope>
    <source>
        <strain evidence="2">Red736</strain>
    </source>
</reference>
<dbReference type="Proteomes" id="UP000568888">
    <property type="component" value="Unassembled WGS sequence"/>
</dbReference>
<sequence length="372" mass="39874">MTLRIQNACGHGGTRLRHILVCAEHELRPPVPRWLRLAVVTALILVALCVSRFQMPGVPVSKRTIMDVSRLELKAPPAHPKQVAVVEKPVAAQQKPRTVYALDVKPPQYRPPEPAPREHAGRTGPGRSAPLRHKVEYPAELSRPAVARSYGYQSGSEVAMYPAVARERKGTEAYDEQHGAASARVPATKLRKEAGSAEVGARPSPKSTYIYRVRGGGDCPVPAAAEPVALPQRPTRAVEVGGSAPAPRVAAVRSAPEVTIEEPKGAPPLSARQRSKSPAGSGAGGAEVALARGVSLMSLKICDSALQQEEAIKAVLSVVGGRSSCTSDKGEFQFKGTKRVSSFNLIIFPSRGREPSQRCEELDYAYDCLKKN</sequence>
<name>A0A6V8N1K8_9BACT</name>
<reference evidence="4" key="1">
    <citation type="submission" date="2020-06" db="EMBL/GenBank/DDBJ databases">
        <title>Draft genomic sequecing of Geomonas sp. Red736.</title>
        <authorList>
            <person name="Itoh H."/>
            <person name="Xu Z.X."/>
            <person name="Ushijima N."/>
            <person name="Masuda Y."/>
            <person name="Shiratori Y."/>
            <person name="Senoo K."/>
        </authorList>
    </citation>
    <scope>NUCLEOTIDE SEQUENCE [LARGE SCALE GENOMIC DNA]</scope>
    <source>
        <strain evidence="4">Red736</strain>
    </source>
</reference>
<accession>A0A6V8N1K8</accession>
<protein>
    <submittedName>
        <fullName evidence="2">Uncharacterized protein</fullName>
    </submittedName>
</protein>
<evidence type="ECO:0000256" key="1">
    <source>
        <dbReference type="SAM" id="MobiDB-lite"/>
    </source>
</evidence>
<reference evidence="3" key="3">
    <citation type="submission" date="2022-04" db="EMBL/GenBank/DDBJ databases">
        <authorList>
            <person name="Liu G."/>
        </authorList>
    </citation>
    <scope>NUCLEOTIDE SEQUENCE</scope>
    <source>
        <strain evidence="3">RG22</strain>
    </source>
</reference>
<proteinExistence type="predicted"/>
<evidence type="ECO:0000313" key="4">
    <source>
        <dbReference type="Proteomes" id="UP000568888"/>
    </source>
</evidence>